<evidence type="ECO:0000313" key="2">
    <source>
        <dbReference type="EMBL" id="KAK3490570.1"/>
    </source>
</evidence>
<sequence>MGKNKPIDPKQRARQLLRFHAAEHPYAVKITESDLDLARRLQPAFNPEADPVEADDRNPYPQTWESQKGSLPSGLSTEASRDSSAGIDSAAPNSPSGQPRQDKGKAKATASTSTLSSAPSSRSSKSNSTTQSLPFGPSTQPSTVRRIKIQVPKSTRVPRLASPSQDRSSSPDPLGSSTLPVEELDQLPKDQEPQYNLLEFRESQFGPQAFGKTPRLLDEQSFVNSPHSPVRHSPAARPSPINTRTRRSPLRSSPPAVDGWNLNLQEDDDIETGTPRSRKFRPGDATSRQTTADRIPSNYPDSPHISFNFESRNPSFDSDVDVTSSTNPESNTAHKDSTARQQPAAKSDSQPGRQLSPKRQVSLNPNEMSSNNNNNNPNQPLTRQAAAELMAAAFQRARETAN</sequence>
<feature type="compositionally biased region" description="Low complexity" evidence="1">
    <location>
        <begin position="107"/>
        <end position="132"/>
    </location>
</feature>
<dbReference type="Proteomes" id="UP001285908">
    <property type="component" value="Unassembled WGS sequence"/>
</dbReference>
<evidence type="ECO:0000256" key="1">
    <source>
        <dbReference type="SAM" id="MobiDB-lite"/>
    </source>
</evidence>
<accession>A0AAJ0I5M5</accession>
<dbReference type="GeneID" id="87877374"/>
<name>A0AAJ0I5M5_9PEZI</name>
<dbReference type="RefSeq" id="XP_062691753.1">
    <property type="nucleotide sequence ID" value="XM_062839752.1"/>
</dbReference>
<keyword evidence="3" id="KW-1185">Reference proteome</keyword>
<evidence type="ECO:0000313" key="3">
    <source>
        <dbReference type="Proteomes" id="UP001285908"/>
    </source>
</evidence>
<protein>
    <submittedName>
        <fullName evidence="2">Uncharacterized protein</fullName>
    </submittedName>
</protein>
<gene>
    <name evidence="2" type="ORF">B0T23DRAFT_421014</name>
</gene>
<dbReference type="EMBL" id="JAULSX010000005">
    <property type="protein sequence ID" value="KAK3490570.1"/>
    <property type="molecule type" value="Genomic_DNA"/>
</dbReference>
<feature type="compositionally biased region" description="Low complexity" evidence="1">
    <location>
        <begin position="162"/>
        <end position="173"/>
    </location>
</feature>
<feature type="compositionally biased region" description="Low complexity" evidence="1">
    <location>
        <begin position="364"/>
        <end position="378"/>
    </location>
</feature>
<dbReference type="AlphaFoldDB" id="A0AAJ0I5M5"/>
<feature type="region of interest" description="Disordered" evidence="1">
    <location>
        <begin position="41"/>
        <end position="385"/>
    </location>
</feature>
<proteinExistence type="predicted"/>
<feature type="compositionally biased region" description="Polar residues" evidence="1">
    <location>
        <begin position="347"/>
        <end position="363"/>
    </location>
</feature>
<comment type="caution">
    <text evidence="2">The sequence shown here is derived from an EMBL/GenBank/DDBJ whole genome shotgun (WGS) entry which is preliminary data.</text>
</comment>
<reference evidence="2 3" key="1">
    <citation type="journal article" date="2023" name="Mol. Phylogenet. Evol.">
        <title>Genome-scale phylogeny and comparative genomics of the fungal order Sordariales.</title>
        <authorList>
            <person name="Hensen N."/>
            <person name="Bonometti L."/>
            <person name="Westerberg I."/>
            <person name="Brannstrom I.O."/>
            <person name="Guillou S."/>
            <person name="Cros-Aarteil S."/>
            <person name="Calhoun S."/>
            <person name="Haridas S."/>
            <person name="Kuo A."/>
            <person name="Mondo S."/>
            <person name="Pangilinan J."/>
            <person name="Riley R."/>
            <person name="LaButti K."/>
            <person name="Andreopoulos B."/>
            <person name="Lipzen A."/>
            <person name="Chen C."/>
            <person name="Yan M."/>
            <person name="Daum C."/>
            <person name="Ng V."/>
            <person name="Clum A."/>
            <person name="Steindorff A."/>
            <person name="Ohm R.A."/>
            <person name="Martin F."/>
            <person name="Silar P."/>
            <person name="Natvig D.O."/>
            <person name="Lalanne C."/>
            <person name="Gautier V."/>
            <person name="Ament-Velasquez S.L."/>
            <person name="Kruys A."/>
            <person name="Hutchinson M.I."/>
            <person name="Powell A.J."/>
            <person name="Barry K."/>
            <person name="Miller A.N."/>
            <person name="Grigoriev I.V."/>
            <person name="Debuchy R."/>
            <person name="Gladieux P."/>
            <person name="Hiltunen Thoren M."/>
            <person name="Johannesson H."/>
        </authorList>
    </citation>
    <scope>NUCLEOTIDE SEQUENCE [LARGE SCALE GENOMIC DNA]</scope>
    <source>
        <strain evidence="2 3">FGSC 10403</strain>
    </source>
</reference>
<feature type="compositionally biased region" description="Polar residues" evidence="1">
    <location>
        <begin position="60"/>
        <end position="78"/>
    </location>
</feature>
<organism evidence="2 3">
    <name type="scientific">Neurospora hispaniola</name>
    <dbReference type="NCBI Taxonomy" id="588809"/>
    <lineage>
        <taxon>Eukaryota</taxon>
        <taxon>Fungi</taxon>
        <taxon>Dikarya</taxon>
        <taxon>Ascomycota</taxon>
        <taxon>Pezizomycotina</taxon>
        <taxon>Sordariomycetes</taxon>
        <taxon>Sordariomycetidae</taxon>
        <taxon>Sordariales</taxon>
        <taxon>Sordariaceae</taxon>
        <taxon>Neurospora</taxon>
    </lineage>
</organism>